<name>A0A967EIQ0_9PROT</name>
<dbReference type="SUPFAM" id="SSF56925">
    <property type="entry name" value="OMPA-like"/>
    <property type="match status" value="1"/>
</dbReference>
<organism evidence="3 4">
    <name type="scientific">Acetobacter estunensis</name>
    <dbReference type="NCBI Taxonomy" id="104097"/>
    <lineage>
        <taxon>Bacteria</taxon>
        <taxon>Pseudomonadati</taxon>
        <taxon>Pseudomonadota</taxon>
        <taxon>Alphaproteobacteria</taxon>
        <taxon>Acetobacterales</taxon>
        <taxon>Acetobacteraceae</taxon>
        <taxon>Acetobacter</taxon>
    </lineage>
</organism>
<dbReference type="AlphaFoldDB" id="A0A967EIQ0"/>
<dbReference type="PANTHER" id="PTHR36920:SF1">
    <property type="entry name" value="OUTER MEMBRANE PROTEIN W"/>
    <property type="match status" value="1"/>
</dbReference>
<gene>
    <name evidence="3" type="ORF">GOB87_06610</name>
</gene>
<dbReference type="PANTHER" id="PTHR36920">
    <property type="match status" value="1"/>
</dbReference>
<dbReference type="GO" id="GO:0055085">
    <property type="term" value="P:transmembrane transport"/>
    <property type="evidence" value="ECO:0007669"/>
    <property type="project" value="TreeGrafter"/>
</dbReference>
<evidence type="ECO:0000313" key="3">
    <source>
        <dbReference type="EMBL" id="NHO53634.1"/>
    </source>
</evidence>
<comment type="caution">
    <text evidence="3">The sequence shown here is derived from an EMBL/GenBank/DDBJ whole genome shotgun (WGS) entry which is preliminary data.</text>
</comment>
<keyword evidence="4" id="KW-1185">Reference proteome</keyword>
<dbReference type="Gene3D" id="2.40.160.20">
    <property type="match status" value="1"/>
</dbReference>
<evidence type="ECO:0000313" key="4">
    <source>
        <dbReference type="Proteomes" id="UP000597459"/>
    </source>
</evidence>
<dbReference type="EMBL" id="WOTH01000010">
    <property type="protein sequence ID" value="NHO53634.1"/>
    <property type="molecule type" value="Genomic_DNA"/>
</dbReference>
<feature type="chain" id="PRO_5037998375" evidence="2">
    <location>
        <begin position="25"/>
        <end position="305"/>
    </location>
</feature>
<dbReference type="InterPro" id="IPR005618">
    <property type="entry name" value="OMPW"/>
</dbReference>
<feature type="signal peptide" evidence="2">
    <location>
        <begin position="1"/>
        <end position="24"/>
    </location>
</feature>
<dbReference type="InterPro" id="IPR011250">
    <property type="entry name" value="OMP/PagP_B-barrel"/>
</dbReference>
<reference evidence="3" key="1">
    <citation type="submission" date="2019-11" db="EMBL/GenBank/DDBJ databases">
        <title>Description of new Acetobacter species.</title>
        <authorList>
            <person name="Cleenwerck I."/>
            <person name="Sombolestani A.S."/>
        </authorList>
    </citation>
    <scope>NUCLEOTIDE SEQUENCE</scope>
    <source>
        <strain evidence="3">LMG 1626</strain>
    </source>
</reference>
<evidence type="ECO:0000256" key="1">
    <source>
        <dbReference type="ARBA" id="ARBA00009330"/>
    </source>
</evidence>
<dbReference type="GO" id="GO:0019867">
    <property type="term" value="C:outer membrane"/>
    <property type="evidence" value="ECO:0007669"/>
    <property type="project" value="InterPro"/>
</dbReference>
<sequence length="305" mass="32228">MTKPRSLLAATLLAASALCGTAHAQSASVQAAVSPATPAPAPGTAYVSAPVARPMAEPVNRGSNCNAFEHWIGRSEEACAGEKIGLGRGDFMVRLSGVGVLPEDRDNKHVSVSAPPLGVNHMTRMAGTHTGATNQAMPELTLEYFLTDNLSLDLIATSTRHEVSASGGALAGALGHHQTDLGSAWVLPPTLTVAWHFRPHKRFNPYVGVGGTALWFHNMNGGNLWVGNNNLGKGRLNAGFTGGPSINAGFDYQIVGNWFLNVDVKQMFIRMHAWEKWGSGAGQVKAHAKESLDPTVVSAGIAYRF</sequence>
<dbReference type="RefSeq" id="WP_166314054.1">
    <property type="nucleotide sequence ID" value="NZ_WOTH01000010.1"/>
</dbReference>
<protein>
    <submittedName>
        <fullName evidence="3">Outer membrane beta-barrel protein</fullName>
    </submittedName>
</protein>
<accession>A0A967EIQ0</accession>
<keyword evidence="2" id="KW-0732">Signal</keyword>
<proteinExistence type="inferred from homology"/>
<evidence type="ECO:0000256" key="2">
    <source>
        <dbReference type="SAM" id="SignalP"/>
    </source>
</evidence>
<comment type="similarity">
    <text evidence="1">Belongs to the OmpW/AlkL family.</text>
</comment>
<dbReference type="Pfam" id="PF03922">
    <property type="entry name" value="OmpW"/>
    <property type="match status" value="1"/>
</dbReference>
<dbReference type="Proteomes" id="UP000597459">
    <property type="component" value="Unassembled WGS sequence"/>
</dbReference>